<reference evidence="7" key="1">
    <citation type="submission" date="2020-05" db="EMBL/GenBank/DDBJ databases">
        <title>Phylogenomic resolution of chytrid fungi.</title>
        <authorList>
            <person name="Stajich J.E."/>
            <person name="Amses K."/>
            <person name="Simmons R."/>
            <person name="Seto K."/>
            <person name="Myers J."/>
            <person name="Bonds A."/>
            <person name="Quandt C.A."/>
            <person name="Barry K."/>
            <person name="Liu P."/>
            <person name="Grigoriev I."/>
            <person name="Longcore J.E."/>
            <person name="James T.Y."/>
        </authorList>
    </citation>
    <scope>NUCLEOTIDE SEQUENCE</scope>
    <source>
        <strain evidence="7">JEL0513</strain>
    </source>
</reference>
<name>A0AAD5XLF8_9FUNG</name>
<evidence type="ECO:0000256" key="1">
    <source>
        <dbReference type="ARBA" id="ARBA00001974"/>
    </source>
</evidence>
<evidence type="ECO:0000313" key="8">
    <source>
        <dbReference type="Proteomes" id="UP001211907"/>
    </source>
</evidence>
<dbReference type="PANTHER" id="PTHR11530:SF11">
    <property type="entry name" value="D-ASPARTATE OXIDASE"/>
    <property type="match status" value="1"/>
</dbReference>
<accession>A0AAD5XLF8</accession>
<proteinExistence type="inferred from homology"/>
<evidence type="ECO:0000259" key="6">
    <source>
        <dbReference type="Pfam" id="PF01266"/>
    </source>
</evidence>
<sequence>MNSKTIAILGAGVQGLSTAILLLHQGATNVAIISDANVAEFDPSDPTFASPKAGANWQTFAAENDSRLQEYDSITYHALRKLAVVPECGIWRLPGMQFYDSKPQNFQHPWYKRLVEGYEECTQEDLTATKKFGIKYQTVTINVPKYHAWLTDKAKAMGATFVKAKLNHWEDALKYVKADIVINSTGLGSLWLGGIQDQTMYPVRGQIVVVRAPQVKRTISTSSALNGYRGTKNMAEAAAKVTYVIPREDGLVILGGTYQQNNFSMEVDPATTKSIIERCVGICPELLVDGKLPEIVEVKVGLRPGRKGDCRIDAQTLTTSRGRDVVLVNNYGHGGSGYQCSWGCALSVVKLVRQSAGVGVDGAALSKFLTETIDFSSLQAKLNEWVRNKIKLRKKFETMDNQTIVVLGAGVQGLTAALLLLHQKVKRVVIVAESSISEYNKNDPYFASPKAGANWQTYVGNHDYRLQSFDEASYYTLWSLSFLPQCGIMRVPGFQFYDEQPKVFEHPWYARFVKGYGFATEKDLPPSKKFGVRYETVTINVPKYVAWLMERVKAMGGTFVWTKLEHWEDALKHVKANTIINCTALGSSKLRGIEDKDLYPVRGQIVIVRAPQVQRTIGTALELGGSRGDMAQSEETSKVTYVIPREDGLVILGGTYQKNNFNMNVDLQTAQEIMDRCVAVCPELVVNGKLPEVHDHVVGLRPARYGDCRVDSQYLKTSTGREILFVNNYGHGGYGYQSSWGCARSVVTIVRRAIGVAQDEKLKMASANPETGSEPISDILNLTDLQLDPPDNWLSSQPQNSDNLPDFQILTWLKTDEDINAMIDTANGLLHRRVKSEENSTNINSTLIEVSCQTRQKVQEISKNEIVLANPMLKKSKTTACFQQQLAESSIPKPSFMGMGKPTSKYTLATTVSTSQIPKMSGRLISGIPTSRTCSKTIHK</sequence>
<evidence type="ECO:0000256" key="2">
    <source>
        <dbReference type="ARBA" id="ARBA00006730"/>
    </source>
</evidence>
<dbReference type="GO" id="GO:0003884">
    <property type="term" value="F:D-amino-acid oxidase activity"/>
    <property type="evidence" value="ECO:0007669"/>
    <property type="project" value="InterPro"/>
</dbReference>
<dbReference type="EMBL" id="JADGJH010000152">
    <property type="protein sequence ID" value="KAJ3135941.1"/>
    <property type="molecule type" value="Genomic_DNA"/>
</dbReference>
<dbReference type="GO" id="GO:0071949">
    <property type="term" value="F:FAD binding"/>
    <property type="evidence" value="ECO:0007669"/>
    <property type="project" value="InterPro"/>
</dbReference>
<comment type="caution">
    <text evidence="7">The sequence shown here is derived from an EMBL/GenBank/DDBJ whole genome shotgun (WGS) entry which is preliminary data.</text>
</comment>
<feature type="domain" description="FAD dependent oxidoreductase" evidence="6">
    <location>
        <begin position="404"/>
        <end position="746"/>
    </location>
</feature>
<evidence type="ECO:0000313" key="7">
    <source>
        <dbReference type="EMBL" id="KAJ3135941.1"/>
    </source>
</evidence>
<evidence type="ECO:0000256" key="3">
    <source>
        <dbReference type="ARBA" id="ARBA00022630"/>
    </source>
</evidence>
<dbReference type="PANTHER" id="PTHR11530">
    <property type="entry name" value="D-AMINO ACID OXIDASE"/>
    <property type="match status" value="1"/>
</dbReference>
<feature type="domain" description="FAD dependent oxidoreductase" evidence="6">
    <location>
        <begin position="6"/>
        <end position="348"/>
    </location>
</feature>
<keyword evidence="4" id="KW-0274">FAD</keyword>
<dbReference type="Gene3D" id="3.40.50.720">
    <property type="entry name" value="NAD(P)-binding Rossmann-like Domain"/>
    <property type="match status" value="2"/>
</dbReference>
<dbReference type="Gene3D" id="3.30.9.10">
    <property type="entry name" value="D-Amino Acid Oxidase, subunit A, domain 2"/>
    <property type="match status" value="2"/>
</dbReference>
<dbReference type="InterPro" id="IPR006076">
    <property type="entry name" value="FAD-dep_OxRdtase"/>
</dbReference>
<comment type="cofactor">
    <cofactor evidence="1">
        <name>FAD</name>
        <dbReference type="ChEBI" id="CHEBI:57692"/>
    </cofactor>
</comment>
<evidence type="ECO:0000256" key="5">
    <source>
        <dbReference type="ARBA" id="ARBA00023002"/>
    </source>
</evidence>
<keyword evidence="5" id="KW-0560">Oxidoreductase</keyword>
<protein>
    <recommendedName>
        <fullName evidence="6">FAD dependent oxidoreductase domain-containing protein</fullName>
    </recommendedName>
</protein>
<dbReference type="SUPFAM" id="SSF54373">
    <property type="entry name" value="FAD-linked reductases, C-terminal domain"/>
    <property type="match status" value="2"/>
</dbReference>
<keyword evidence="8" id="KW-1185">Reference proteome</keyword>
<comment type="similarity">
    <text evidence="2">Belongs to the DAMOX/DASOX family.</text>
</comment>
<gene>
    <name evidence="7" type="ORF">HK100_002254</name>
</gene>
<dbReference type="AlphaFoldDB" id="A0AAD5XLF8"/>
<dbReference type="Pfam" id="PF01266">
    <property type="entry name" value="DAO"/>
    <property type="match status" value="2"/>
</dbReference>
<dbReference type="SUPFAM" id="SSF51971">
    <property type="entry name" value="Nucleotide-binding domain"/>
    <property type="match status" value="2"/>
</dbReference>
<organism evidence="7 8">
    <name type="scientific">Physocladia obscura</name>
    <dbReference type="NCBI Taxonomy" id="109957"/>
    <lineage>
        <taxon>Eukaryota</taxon>
        <taxon>Fungi</taxon>
        <taxon>Fungi incertae sedis</taxon>
        <taxon>Chytridiomycota</taxon>
        <taxon>Chytridiomycota incertae sedis</taxon>
        <taxon>Chytridiomycetes</taxon>
        <taxon>Chytridiales</taxon>
        <taxon>Chytriomycetaceae</taxon>
        <taxon>Physocladia</taxon>
    </lineage>
</organism>
<dbReference type="GO" id="GO:0019478">
    <property type="term" value="P:D-amino acid catabolic process"/>
    <property type="evidence" value="ECO:0007669"/>
    <property type="project" value="TreeGrafter"/>
</dbReference>
<evidence type="ECO:0000256" key="4">
    <source>
        <dbReference type="ARBA" id="ARBA00022827"/>
    </source>
</evidence>
<keyword evidence="3" id="KW-0285">Flavoprotein</keyword>
<dbReference type="GO" id="GO:0005737">
    <property type="term" value="C:cytoplasm"/>
    <property type="evidence" value="ECO:0007669"/>
    <property type="project" value="TreeGrafter"/>
</dbReference>
<dbReference type="Proteomes" id="UP001211907">
    <property type="component" value="Unassembled WGS sequence"/>
</dbReference>
<dbReference type="InterPro" id="IPR023209">
    <property type="entry name" value="DAO"/>
</dbReference>